<name>M8ARS7_AEGTA</name>
<accession>M8ARS7</accession>
<proteinExistence type="predicted"/>
<protein>
    <submittedName>
        <fullName evidence="1">Uncharacterized protein</fullName>
    </submittedName>
</protein>
<reference evidence="1" key="1">
    <citation type="submission" date="2015-06" db="UniProtKB">
        <authorList>
            <consortium name="EnsemblPlants"/>
        </authorList>
    </citation>
    <scope>IDENTIFICATION</scope>
</reference>
<sequence>MVMSQSFASGMNLISGPHVFTVDKATGNLTLRWAIAGSVTVAYFNKGYNSTFTANKTLSSPTLKNQDADERIVSLTDNMLSSSVSLPTTATTARVATCCASCARTWAKTSALTTVVRQWHGDRAVVSGGGPV</sequence>
<evidence type="ECO:0000313" key="1">
    <source>
        <dbReference type="EnsemblPlants" id="EMT07192"/>
    </source>
</evidence>
<dbReference type="AlphaFoldDB" id="M8ARS7"/>
<organism evidence="1">
    <name type="scientific">Aegilops tauschii</name>
    <name type="common">Tausch's goatgrass</name>
    <name type="synonym">Aegilops squarrosa</name>
    <dbReference type="NCBI Taxonomy" id="37682"/>
    <lineage>
        <taxon>Eukaryota</taxon>
        <taxon>Viridiplantae</taxon>
        <taxon>Streptophyta</taxon>
        <taxon>Embryophyta</taxon>
        <taxon>Tracheophyta</taxon>
        <taxon>Spermatophyta</taxon>
        <taxon>Magnoliopsida</taxon>
        <taxon>Liliopsida</taxon>
        <taxon>Poales</taxon>
        <taxon>Poaceae</taxon>
        <taxon>BOP clade</taxon>
        <taxon>Pooideae</taxon>
        <taxon>Triticodae</taxon>
        <taxon>Triticeae</taxon>
        <taxon>Triticinae</taxon>
        <taxon>Aegilops</taxon>
    </lineage>
</organism>
<dbReference type="EnsemblPlants" id="EMT07192">
    <property type="protein sequence ID" value="EMT07192"/>
    <property type="gene ID" value="F775_17069"/>
</dbReference>